<dbReference type="GO" id="GO:0005730">
    <property type="term" value="C:nucleolus"/>
    <property type="evidence" value="ECO:0007669"/>
    <property type="project" value="UniProtKB-SubCell"/>
</dbReference>
<evidence type="ECO:0000256" key="2">
    <source>
        <dbReference type="ARBA" id="ARBA00007175"/>
    </source>
</evidence>
<feature type="region of interest" description="Disordered" evidence="5">
    <location>
        <begin position="49"/>
        <end position="225"/>
    </location>
</feature>
<comment type="subcellular location">
    <subcellularLocation>
        <location evidence="1">Nucleus</location>
        <location evidence="1">Nucleolus</location>
    </subcellularLocation>
</comment>
<keyword evidence="7" id="KW-1185">Reference proteome</keyword>
<sequence>MSNLSFLTKSHGAIAAKKKAKRNQIKEIIFDDEARREFLTGFHKRKLAKAEAARKKAQERDKAEHLETRREARRALREQAAENAAMVEQAYGAQDLDNDDQDDEWSGVSKSPREKQAEYQDEEILATVAVVEDFDPDTLIHGPPTVPHPSDSSAHPPNPPPKTTNTSQPGPKKAPKPAAKKFRYESKAARKVDRTKQRARKLEKAERAGGKGSRKSKNTKQKGRH</sequence>
<protein>
    <recommendedName>
        <fullName evidence="8">Nucleolar protein 12</fullName>
    </recommendedName>
</protein>
<dbReference type="OrthoDB" id="551633at2759"/>
<proteinExistence type="inferred from homology"/>
<dbReference type="AlphaFoldDB" id="A0A0D7B8U6"/>
<evidence type="ECO:0000256" key="1">
    <source>
        <dbReference type="ARBA" id="ARBA00004604"/>
    </source>
</evidence>
<accession>A0A0D7B8U6</accession>
<dbReference type="PANTHER" id="PTHR14577">
    <property type="entry name" value="NUCLEOLAR PROTEIN 12"/>
    <property type="match status" value="1"/>
</dbReference>
<evidence type="ECO:0000256" key="3">
    <source>
        <dbReference type="ARBA" id="ARBA00023054"/>
    </source>
</evidence>
<gene>
    <name evidence="6" type="ORF">CYLTODRAFT_377085</name>
</gene>
<dbReference type="InterPro" id="IPR019186">
    <property type="entry name" value="Nucleolar_protein_12"/>
</dbReference>
<dbReference type="Proteomes" id="UP000054007">
    <property type="component" value="Unassembled WGS sequence"/>
</dbReference>
<keyword evidence="4" id="KW-0539">Nucleus</keyword>
<evidence type="ECO:0000313" key="7">
    <source>
        <dbReference type="Proteomes" id="UP000054007"/>
    </source>
</evidence>
<evidence type="ECO:0000313" key="6">
    <source>
        <dbReference type="EMBL" id="KIY66892.1"/>
    </source>
</evidence>
<organism evidence="6 7">
    <name type="scientific">Cylindrobasidium torrendii FP15055 ss-10</name>
    <dbReference type="NCBI Taxonomy" id="1314674"/>
    <lineage>
        <taxon>Eukaryota</taxon>
        <taxon>Fungi</taxon>
        <taxon>Dikarya</taxon>
        <taxon>Basidiomycota</taxon>
        <taxon>Agaricomycotina</taxon>
        <taxon>Agaricomycetes</taxon>
        <taxon>Agaricomycetidae</taxon>
        <taxon>Agaricales</taxon>
        <taxon>Marasmiineae</taxon>
        <taxon>Physalacriaceae</taxon>
        <taxon>Cylindrobasidium</taxon>
    </lineage>
</organism>
<dbReference type="GO" id="GO:0019843">
    <property type="term" value="F:rRNA binding"/>
    <property type="evidence" value="ECO:0007669"/>
    <property type="project" value="TreeGrafter"/>
</dbReference>
<evidence type="ECO:0000256" key="4">
    <source>
        <dbReference type="ARBA" id="ARBA00023242"/>
    </source>
</evidence>
<dbReference type="EMBL" id="KN880541">
    <property type="protein sequence ID" value="KIY66892.1"/>
    <property type="molecule type" value="Genomic_DNA"/>
</dbReference>
<feature type="compositionally biased region" description="Basic and acidic residues" evidence="5">
    <location>
        <begin position="182"/>
        <end position="209"/>
    </location>
</feature>
<evidence type="ECO:0008006" key="8">
    <source>
        <dbReference type="Google" id="ProtNLM"/>
    </source>
</evidence>
<reference evidence="6 7" key="1">
    <citation type="journal article" date="2015" name="Fungal Genet. Biol.">
        <title>Evolution of novel wood decay mechanisms in Agaricales revealed by the genome sequences of Fistulina hepatica and Cylindrobasidium torrendii.</title>
        <authorList>
            <person name="Floudas D."/>
            <person name="Held B.W."/>
            <person name="Riley R."/>
            <person name="Nagy L.G."/>
            <person name="Koehler G."/>
            <person name="Ransdell A.S."/>
            <person name="Younus H."/>
            <person name="Chow J."/>
            <person name="Chiniquy J."/>
            <person name="Lipzen A."/>
            <person name="Tritt A."/>
            <person name="Sun H."/>
            <person name="Haridas S."/>
            <person name="LaButti K."/>
            <person name="Ohm R.A."/>
            <person name="Kues U."/>
            <person name="Blanchette R.A."/>
            <person name="Grigoriev I.V."/>
            <person name="Minto R.E."/>
            <person name="Hibbett D.S."/>
        </authorList>
    </citation>
    <scope>NUCLEOTIDE SEQUENCE [LARGE SCALE GENOMIC DNA]</scope>
    <source>
        <strain evidence="6 7">FP15055 ss-10</strain>
    </source>
</reference>
<dbReference type="Pfam" id="PF09805">
    <property type="entry name" value="Nop25"/>
    <property type="match status" value="1"/>
</dbReference>
<comment type="similarity">
    <text evidence="2">Belongs to the RRP17 family.</text>
</comment>
<dbReference type="PANTHER" id="PTHR14577:SF0">
    <property type="entry name" value="NUCLEOLAR PROTEIN 12"/>
    <property type="match status" value="1"/>
</dbReference>
<feature type="compositionally biased region" description="Basic and acidic residues" evidence="5">
    <location>
        <begin position="49"/>
        <end position="80"/>
    </location>
</feature>
<keyword evidence="3" id="KW-0175">Coiled coil</keyword>
<feature type="compositionally biased region" description="Acidic residues" evidence="5">
    <location>
        <begin position="96"/>
        <end position="105"/>
    </location>
</feature>
<evidence type="ECO:0000256" key="5">
    <source>
        <dbReference type="SAM" id="MobiDB-lite"/>
    </source>
</evidence>
<name>A0A0D7B8U6_9AGAR</name>
<dbReference type="STRING" id="1314674.A0A0D7B8U6"/>
<feature type="compositionally biased region" description="Basic residues" evidence="5">
    <location>
        <begin position="212"/>
        <end position="225"/>
    </location>
</feature>